<dbReference type="AlphaFoldDB" id="A0A2H3CM34"/>
<evidence type="ECO:0000313" key="3">
    <source>
        <dbReference type="Proteomes" id="UP000217790"/>
    </source>
</evidence>
<evidence type="ECO:0000256" key="1">
    <source>
        <dbReference type="SAM" id="MobiDB-lite"/>
    </source>
</evidence>
<evidence type="ECO:0000313" key="2">
    <source>
        <dbReference type="EMBL" id="PBK79458.1"/>
    </source>
</evidence>
<dbReference type="EMBL" id="KZ293774">
    <property type="protein sequence ID" value="PBK79458.1"/>
    <property type="molecule type" value="Genomic_DNA"/>
</dbReference>
<reference evidence="3" key="1">
    <citation type="journal article" date="2017" name="Nat. Ecol. Evol.">
        <title>Genome expansion and lineage-specific genetic innovations in the forest pathogenic fungi Armillaria.</title>
        <authorList>
            <person name="Sipos G."/>
            <person name="Prasanna A.N."/>
            <person name="Walter M.C."/>
            <person name="O'Connor E."/>
            <person name="Balint B."/>
            <person name="Krizsan K."/>
            <person name="Kiss B."/>
            <person name="Hess J."/>
            <person name="Varga T."/>
            <person name="Slot J."/>
            <person name="Riley R."/>
            <person name="Boka B."/>
            <person name="Rigling D."/>
            <person name="Barry K."/>
            <person name="Lee J."/>
            <person name="Mihaltcheva S."/>
            <person name="LaButti K."/>
            <person name="Lipzen A."/>
            <person name="Waldron R."/>
            <person name="Moloney N.M."/>
            <person name="Sperisen C."/>
            <person name="Kredics L."/>
            <person name="Vagvoelgyi C."/>
            <person name="Patrignani A."/>
            <person name="Fitzpatrick D."/>
            <person name="Nagy I."/>
            <person name="Doyle S."/>
            <person name="Anderson J.B."/>
            <person name="Grigoriev I.V."/>
            <person name="Gueldener U."/>
            <person name="Muensterkoetter M."/>
            <person name="Nagy L.G."/>
        </authorList>
    </citation>
    <scope>NUCLEOTIDE SEQUENCE [LARGE SCALE GENOMIC DNA]</scope>
    <source>
        <strain evidence="3">Ar21-2</strain>
    </source>
</reference>
<name>A0A2H3CM34_ARMGA</name>
<dbReference type="Proteomes" id="UP000217790">
    <property type="component" value="Unassembled WGS sequence"/>
</dbReference>
<feature type="region of interest" description="Disordered" evidence="1">
    <location>
        <begin position="431"/>
        <end position="459"/>
    </location>
</feature>
<dbReference type="OrthoDB" id="2885950at2759"/>
<proteinExistence type="predicted"/>
<protein>
    <submittedName>
        <fullName evidence="2">Uncharacterized protein</fullName>
    </submittedName>
</protein>
<accession>A0A2H3CM34</accession>
<gene>
    <name evidence="2" type="ORF">ARMGADRAFT_134324</name>
</gene>
<sequence length="494" mass="55182">MDYVQPDLFAGIAAAIPFWTRGREAQEVVQRSLSGSPAERQLRLQPIVWINLLRNAFITGGLSPSRGLLDAIPNYYWRQDWVCPAPVLTVDEGRMKTCRGEAPFICDSVNHNDALTFQEAVRSSIYPYVANYIISYRPPAEVLHNSHSILPVAEDRRLQFLLAMITPSSSSRATIQSALMDKIMEYIEINLNVDMLPLGSLPCSGLDSNRHAALETLYSLILSDVFGNASVLGWHGQRSALRVFLRLMTSTSPLPHHFSDPNEWCTPAVATKLIHVAFDIGSVDDWASSYQYRDLRTVSELMGYLFEFSPTANEAYSTFVEMRYFDVVERFLDASLPSENLRGFMMGLNSSLLDPHVRQEALDYLHEPHSRIVACTALFRGSNESTLQQLALIRPNDPTWQQIDSVAASPRPCCLSAVNSIVSSAFITAEPSPVQSAPPETRVPHGNNSLSQSFPRDDTSGRNILDRIITSVGQWRRKERLLEHTVPSSLNGNV</sequence>
<keyword evidence="3" id="KW-1185">Reference proteome</keyword>
<dbReference type="InParanoid" id="A0A2H3CM34"/>
<organism evidence="2 3">
    <name type="scientific">Armillaria gallica</name>
    <name type="common">Bulbous honey fungus</name>
    <name type="synonym">Armillaria bulbosa</name>
    <dbReference type="NCBI Taxonomy" id="47427"/>
    <lineage>
        <taxon>Eukaryota</taxon>
        <taxon>Fungi</taxon>
        <taxon>Dikarya</taxon>
        <taxon>Basidiomycota</taxon>
        <taxon>Agaricomycotina</taxon>
        <taxon>Agaricomycetes</taxon>
        <taxon>Agaricomycetidae</taxon>
        <taxon>Agaricales</taxon>
        <taxon>Marasmiineae</taxon>
        <taxon>Physalacriaceae</taxon>
        <taxon>Armillaria</taxon>
    </lineage>
</organism>